<dbReference type="OrthoDB" id="10250546at2759"/>
<organism evidence="3 4">
    <name type="scientific">Giardia duodenalis assemblage B</name>
    <dbReference type="NCBI Taxonomy" id="1394984"/>
    <lineage>
        <taxon>Eukaryota</taxon>
        <taxon>Metamonada</taxon>
        <taxon>Diplomonadida</taxon>
        <taxon>Hexamitidae</taxon>
        <taxon>Giardiinae</taxon>
        <taxon>Giardia</taxon>
    </lineage>
</organism>
<dbReference type="PANTHER" id="PTHR34825">
    <property type="entry name" value="CONSERVED PROTEIN, WITH A WEAK D-GALACTARATE DEHYDRATASE/ALTRONATE HYDROLASE DOMAIN"/>
    <property type="match status" value="1"/>
</dbReference>
<gene>
    <name evidence="3" type="ORF">QR46_2410</name>
</gene>
<evidence type="ECO:0000313" key="4">
    <source>
        <dbReference type="Proteomes" id="UP000070089"/>
    </source>
</evidence>
<dbReference type="InterPro" id="IPR018631">
    <property type="entry name" value="AAA-ATPase-like_dom"/>
</dbReference>
<evidence type="ECO:0000313" key="3">
    <source>
        <dbReference type="EMBL" id="KWX13591.1"/>
    </source>
</evidence>
<dbReference type="Proteomes" id="UP000070089">
    <property type="component" value="Unassembled WGS sequence"/>
</dbReference>
<feature type="domain" description="AAA-ATPase-like" evidence="2">
    <location>
        <begin position="176"/>
        <end position="365"/>
    </location>
</feature>
<name>A0A132NU53_GIAIN</name>
<keyword evidence="3" id="KW-0547">Nucleotide-binding</keyword>
<dbReference type="EMBL" id="JXTI01000063">
    <property type="protein sequence ID" value="KWX13591.1"/>
    <property type="molecule type" value="Genomic_DNA"/>
</dbReference>
<dbReference type="AlphaFoldDB" id="A0A132NU53"/>
<sequence>MFESCAHVQDGSVFGSSEPSEVVQLFDIQWATATLQQSTVIAQVEFVVTYPFFNTIIWRCEGFSHETVVDGVLGKHHLTLHFQKPTSAIDLSTTTDTNSLNPANPPRSSTITQSMYSSTLDSSTDHFDLELNIPSLLIEPVYITFVCSGKNLTAIAPHPGYGRVSTVINPGGQPLSTSNYKSVVLEPDICFRDCSAYMADMLQPQRVVSLGTKSSSGKTFGLSMLESFLSTASPPKTLQSFANLAIKDWSQYSQHVGAHSVLSLDFSVFSVSSTDAFFKSMAAYIKKVYDSWYERCAPALCDERSRGIFVNIMETTNGEGCQNFKTGLFGSFAELCRFIFRATRRHPVVLIDGYDSLTRKLWYAPHDTLRQILPMISLILTATVTENMCKYCAVVAGGNDPPVYGGFGYMSTRSLRCSPEISSRRSSPCKGLKSLQGSPVGHESEEPVVDVREEVFRECLERS</sequence>
<dbReference type="PANTHER" id="PTHR34825:SF1">
    <property type="entry name" value="AAA-ATPASE-LIKE DOMAIN-CONTAINING PROTEIN"/>
    <property type="match status" value="1"/>
</dbReference>
<dbReference type="VEuPathDB" id="GiardiaDB:QR46_2410"/>
<protein>
    <submittedName>
        <fullName evidence="3">Putative ATP-binding protein</fullName>
    </submittedName>
</protein>
<proteinExistence type="predicted"/>
<feature type="region of interest" description="Disordered" evidence="1">
    <location>
        <begin position="421"/>
        <end position="447"/>
    </location>
</feature>
<reference evidence="3 4" key="1">
    <citation type="journal article" date="2015" name="Mol. Biochem. Parasitol.">
        <title>Identification of polymorphic genes for use in assemblage B genotyping assays through comparative genomics of multiple assemblage B Giardia duodenalis isolates.</title>
        <authorList>
            <person name="Wielinga C."/>
            <person name="Thompson R.C."/>
            <person name="Monis P."/>
            <person name="Ryan U."/>
        </authorList>
    </citation>
    <scope>NUCLEOTIDE SEQUENCE [LARGE SCALE GENOMIC DNA]</scope>
    <source>
        <strain evidence="3 4">BAH15c1</strain>
    </source>
</reference>
<keyword evidence="3" id="KW-0067">ATP-binding</keyword>
<evidence type="ECO:0000259" key="2">
    <source>
        <dbReference type="Pfam" id="PF09820"/>
    </source>
</evidence>
<accession>A0A132NU53</accession>
<comment type="caution">
    <text evidence="3">The sequence shown here is derived from an EMBL/GenBank/DDBJ whole genome shotgun (WGS) entry which is preliminary data.</text>
</comment>
<evidence type="ECO:0000256" key="1">
    <source>
        <dbReference type="SAM" id="MobiDB-lite"/>
    </source>
</evidence>
<dbReference type="Pfam" id="PF09820">
    <property type="entry name" value="AAA-ATPase_like"/>
    <property type="match status" value="1"/>
</dbReference>
<dbReference type="GO" id="GO:0005524">
    <property type="term" value="F:ATP binding"/>
    <property type="evidence" value="ECO:0007669"/>
    <property type="project" value="UniProtKB-KW"/>
</dbReference>